<keyword evidence="3" id="KW-1185">Reference proteome</keyword>
<feature type="compositionally biased region" description="Polar residues" evidence="1">
    <location>
        <begin position="209"/>
        <end position="221"/>
    </location>
</feature>
<feature type="compositionally biased region" description="Pro residues" evidence="1">
    <location>
        <begin position="24"/>
        <end position="35"/>
    </location>
</feature>
<dbReference type="AlphaFoldDB" id="A0A9P6JAD3"/>
<evidence type="ECO:0000313" key="2">
    <source>
        <dbReference type="EMBL" id="KAF9965806.1"/>
    </source>
</evidence>
<accession>A0A9P6JAD3</accession>
<evidence type="ECO:0000256" key="1">
    <source>
        <dbReference type="SAM" id="MobiDB-lite"/>
    </source>
</evidence>
<proteinExistence type="predicted"/>
<feature type="region of interest" description="Disordered" evidence="1">
    <location>
        <begin position="99"/>
        <end position="182"/>
    </location>
</feature>
<protein>
    <submittedName>
        <fullName evidence="2">Uncharacterized protein</fullName>
    </submittedName>
</protein>
<feature type="non-terminal residue" evidence="2">
    <location>
        <position position="238"/>
    </location>
</feature>
<feature type="compositionally biased region" description="Basic and acidic residues" evidence="1">
    <location>
        <begin position="118"/>
        <end position="127"/>
    </location>
</feature>
<feature type="region of interest" description="Disordered" evidence="1">
    <location>
        <begin position="205"/>
        <end position="238"/>
    </location>
</feature>
<dbReference type="EMBL" id="JAAAHY010000220">
    <property type="protein sequence ID" value="KAF9965806.1"/>
    <property type="molecule type" value="Genomic_DNA"/>
</dbReference>
<name>A0A9P6JAD3_MORAP</name>
<sequence>MQLHGYPATTQHTHLSTEHTPRATPIPGPLPPQSQPHPIQRHPQTFSQSKHQHSIDPTVGLTHPGHPSSLGTPTPITIARQTALDTLDTDIGDRGAGAAETMPIPANFNRRNNSQPDIRPRLNHYHDTSSPVYLHSSSQSHNGSALNLRYTASSSPSSHQAGAMPSPLGGGASSYPGAKGHHSNNMSISSSAALSTFSFLSSSEKSNSVAATESNGKTPSQLRVRHLDQDSSYAGYLT</sequence>
<gene>
    <name evidence="2" type="ORF">BGZ70_004071</name>
</gene>
<organism evidence="2 3">
    <name type="scientific">Mortierella alpina</name>
    <name type="common">Oleaginous fungus</name>
    <name type="synonym">Mortierella renispora</name>
    <dbReference type="NCBI Taxonomy" id="64518"/>
    <lineage>
        <taxon>Eukaryota</taxon>
        <taxon>Fungi</taxon>
        <taxon>Fungi incertae sedis</taxon>
        <taxon>Mucoromycota</taxon>
        <taxon>Mortierellomycotina</taxon>
        <taxon>Mortierellomycetes</taxon>
        <taxon>Mortierellales</taxon>
        <taxon>Mortierellaceae</taxon>
        <taxon>Mortierella</taxon>
    </lineage>
</organism>
<feature type="region of interest" description="Disordered" evidence="1">
    <location>
        <begin position="1"/>
        <end position="68"/>
    </location>
</feature>
<feature type="compositionally biased region" description="Polar residues" evidence="1">
    <location>
        <begin position="128"/>
        <end position="160"/>
    </location>
</feature>
<reference evidence="2" key="1">
    <citation type="journal article" date="2020" name="Fungal Divers.">
        <title>Resolving the Mortierellaceae phylogeny through synthesis of multi-gene phylogenetics and phylogenomics.</title>
        <authorList>
            <person name="Vandepol N."/>
            <person name="Liber J."/>
            <person name="Desiro A."/>
            <person name="Na H."/>
            <person name="Kennedy M."/>
            <person name="Barry K."/>
            <person name="Grigoriev I.V."/>
            <person name="Miller A.N."/>
            <person name="O'Donnell K."/>
            <person name="Stajich J.E."/>
            <person name="Bonito G."/>
        </authorList>
    </citation>
    <scope>NUCLEOTIDE SEQUENCE</scope>
    <source>
        <strain evidence="2">CK1249</strain>
    </source>
</reference>
<evidence type="ECO:0000313" key="3">
    <source>
        <dbReference type="Proteomes" id="UP000738359"/>
    </source>
</evidence>
<dbReference type="Proteomes" id="UP000738359">
    <property type="component" value="Unassembled WGS sequence"/>
</dbReference>
<comment type="caution">
    <text evidence="2">The sequence shown here is derived from an EMBL/GenBank/DDBJ whole genome shotgun (WGS) entry which is preliminary data.</text>
</comment>